<dbReference type="WBParaSite" id="SVE_0524600.1">
    <property type="protein sequence ID" value="SVE_0524600.1"/>
    <property type="gene ID" value="SVE_0524600"/>
</dbReference>
<dbReference type="Proteomes" id="UP000035680">
    <property type="component" value="Unassembled WGS sequence"/>
</dbReference>
<keyword evidence="1" id="KW-1185">Reference proteome</keyword>
<dbReference type="AlphaFoldDB" id="A0A0K0F8U5"/>
<proteinExistence type="predicted"/>
<evidence type="ECO:0000313" key="1">
    <source>
        <dbReference type="Proteomes" id="UP000035680"/>
    </source>
</evidence>
<sequence length="204" mass="23113">MLKYAVGPWVSSLYGVKTETGKCNDDRNKYEENLLKQCSIYGTTRIVSKPPKPYSYSIYKGITENTNNGIGRRRCESVAPSPSNTLNRKVTGVKTHYSPVKIQQIENNSNMAATKQQLYDDKKISLRQNINQQYNKNTLDDRLRRVSQGRETTFSASGNDEDGIRYCSSNWAVPQHNENYDSGFSNGSNSCGYYQQSINVSFVE</sequence>
<reference evidence="1" key="1">
    <citation type="submission" date="2014-07" db="EMBL/GenBank/DDBJ databases">
        <authorList>
            <person name="Martin A.A"/>
            <person name="De Silva N."/>
        </authorList>
    </citation>
    <scope>NUCLEOTIDE SEQUENCE</scope>
</reference>
<dbReference type="STRING" id="75913.A0A0K0F8U5"/>
<name>A0A0K0F8U5_STRVS</name>
<evidence type="ECO:0000313" key="2">
    <source>
        <dbReference type="WBParaSite" id="SVE_0524600.1"/>
    </source>
</evidence>
<organism evidence="1 2">
    <name type="scientific">Strongyloides venezuelensis</name>
    <name type="common">Threadworm</name>
    <dbReference type="NCBI Taxonomy" id="75913"/>
    <lineage>
        <taxon>Eukaryota</taxon>
        <taxon>Metazoa</taxon>
        <taxon>Ecdysozoa</taxon>
        <taxon>Nematoda</taxon>
        <taxon>Chromadorea</taxon>
        <taxon>Rhabditida</taxon>
        <taxon>Tylenchina</taxon>
        <taxon>Panagrolaimomorpha</taxon>
        <taxon>Strongyloidoidea</taxon>
        <taxon>Strongyloididae</taxon>
        <taxon>Strongyloides</taxon>
    </lineage>
</organism>
<reference evidence="2" key="2">
    <citation type="submission" date="2015-08" db="UniProtKB">
        <authorList>
            <consortium name="WormBaseParasite"/>
        </authorList>
    </citation>
    <scope>IDENTIFICATION</scope>
</reference>
<protein>
    <submittedName>
        <fullName evidence="2">Uncharacterized protein</fullName>
    </submittedName>
</protein>
<accession>A0A0K0F8U5</accession>